<dbReference type="PANTHER" id="PTHR10907">
    <property type="entry name" value="REGUCALCIN"/>
    <property type="match status" value="1"/>
</dbReference>
<evidence type="ECO:0000259" key="2">
    <source>
        <dbReference type="Pfam" id="PF08450"/>
    </source>
</evidence>
<comment type="similarity">
    <text evidence="1">Belongs to the SMP-30/CGR1 family.</text>
</comment>
<keyword evidence="4" id="KW-1185">Reference proteome</keyword>
<dbReference type="AlphaFoldDB" id="A0A5C5YGU9"/>
<dbReference type="InterPro" id="IPR013658">
    <property type="entry name" value="SGL"/>
</dbReference>
<dbReference type="Gene3D" id="2.120.10.30">
    <property type="entry name" value="TolB, C-terminal domain"/>
    <property type="match status" value="1"/>
</dbReference>
<dbReference type="GO" id="GO:0019853">
    <property type="term" value="P:L-ascorbic acid biosynthetic process"/>
    <property type="evidence" value="ECO:0007669"/>
    <property type="project" value="TreeGrafter"/>
</dbReference>
<dbReference type="Pfam" id="PF08450">
    <property type="entry name" value="SGL"/>
    <property type="match status" value="1"/>
</dbReference>
<dbReference type="GO" id="GO:0005509">
    <property type="term" value="F:calcium ion binding"/>
    <property type="evidence" value="ECO:0007669"/>
    <property type="project" value="TreeGrafter"/>
</dbReference>
<dbReference type="EMBL" id="SJPK01000002">
    <property type="protein sequence ID" value="TWT74368.1"/>
    <property type="molecule type" value="Genomic_DNA"/>
</dbReference>
<reference evidence="3 4" key="1">
    <citation type="submission" date="2019-02" db="EMBL/GenBank/DDBJ databases">
        <title>Deep-cultivation of Planctomycetes and their phenomic and genomic characterization uncovers novel biology.</title>
        <authorList>
            <person name="Wiegand S."/>
            <person name="Jogler M."/>
            <person name="Boedeker C."/>
            <person name="Pinto D."/>
            <person name="Vollmers J."/>
            <person name="Rivas-Marin E."/>
            <person name="Kohn T."/>
            <person name="Peeters S.H."/>
            <person name="Heuer A."/>
            <person name="Rast P."/>
            <person name="Oberbeckmann S."/>
            <person name="Bunk B."/>
            <person name="Jeske O."/>
            <person name="Meyerdierks A."/>
            <person name="Storesund J.E."/>
            <person name="Kallscheuer N."/>
            <person name="Luecker S."/>
            <person name="Lage O.M."/>
            <person name="Pohl T."/>
            <person name="Merkel B.J."/>
            <person name="Hornburger P."/>
            <person name="Mueller R.-W."/>
            <person name="Bruemmer F."/>
            <person name="Labrenz M."/>
            <person name="Spormann A.M."/>
            <person name="Op Den Camp H."/>
            <person name="Overmann J."/>
            <person name="Amann R."/>
            <person name="Jetten M.S.M."/>
            <person name="Mascher T."/>
            <person name="Medema M.H."/>
            <person name="Devos D.P."/>
            <person name="Kaster A.-K."/>
            <person name="Ovreas L."/>
            <person name="Rohde M."/>
            <person name="Galperin M.Y."/>
            <person name="Jogler C."/>
        </authorList>
    </citation>
    <scope>NUCLEOTIDE SEQUENCE [LARGE SCALE GENOMIC DNA]</scope>
    <source>
        <strain evidence="3 4">CA85</strain>
    </source>
</reference>
<dbReference type="RefSeq" id="WP_146390352.1">
    <property type="nucleotide sequence ID" value="NZ_SJPK01000002.1"/>
</dbReference>
<sequence>MNSVPDPRIIDAVALSTPESESLRFLPEGPLPLPLADCVSWVGIQHGSDSQHGSINLLNLATGENQTFDLPGRPGFAVACSGSAKGESPTRFVAGVERALGIFDVADRSWTPFCEGVDADVDNTIINDAVVWGDNLIFGTKDLDFSEKKAGLYLYRGRDRALIRLRDDQVCSNGKMIRGDGSGQLQLIDIDSPTKKIVQYDLDIEAGTIGAERVLVDLTDGSGVPDGAILTPDGAGVIVSIYQPDVAEYGETRQYDLTTGRLQCVWRTPGSPQNTCPALVVVEGRVRLLITTAVENMPGENRAQCPQAGQLFLADTDFADPAAIAAPVFEWGGV</sequence>
<name>A0A5C5YGU9_9BACT</name>
<dbReference type="OrthoDB" id="261885at2"/>
<dbReference type="PANTHER" id="PTHR10907:SF47">
    <property type="entry name" value="REGUCALCIN"/>
    <property type="match status" value="1"/>
</dbReference>
<protein>
    <submittedName>
        <fullName evidence="3">SMP-30/Gluconolaconase/LRE-like region</fullName>
    </submittedName>
</protein>
<organism evidence="3 4">
    <name type="scientific">Allorhodopirellula solitaria</name>
    <dbReference type="NCBI Taxonomy" id="2527987"/>
    <lineage>
        <taxon>Bacteria</taxon>
        <taxon>Pseudomonadati</taxon>
        <taxon>Planctomycetota</taxon>
        <taxon>Planctomycetia</taxon>
        <taxon>Pirellulales</taxon>
        <taxon>Pirellulaceae</taxon>
        <taxon>Allorhodopirellula</taxon>
    </lineage>
</organism>
<dbReference type="GO" id="GO:0004341">
    <property type="term" value="F:gluconolactonase activity"/>
    <property type="evidence" value="ECO:0007669"/>
    <property type="project" value="TreeGrafter"/>
</dbReference>
<evidence type="ECO:0000256" key="1">
    <source>
        <dbReference type="ARBA" id="ARBA00008853"/>
    </source>
</evidence>
<evidence type="ECO:0000313" key="3">
    <source>
        <dbReference type="EMBL" id="TWT74368.1"/>
    </source>
</evidence>
<proteinExistence type="inferred from homology"/>
<dbReference type="InterPro" id="IPR011042">
    <property type="entry name" value="6-blade_b-propeller_TolB-like"/>
</dbReference>
<comment type="caution">
    <text evidence="3">The sequence shown here is derived from an EMBL/GenBank/DDBJ whole genome shotgun (WGS) entry which is preliminary data.</text>
</comment>
<evidence type="ECO:0000313" key="4">
    <source>
        <dbReference type="Proteomes" id="UP000318053"/>
    </source>
</evidence>
<dbReference type="Proteomes" id="UP000318053">
    <property type="component" value="Unassembled WGS sequence"/>
</dbReference>
<dbReference type="SUPFAM" id="SSF63829">
    <property type="entry name" value="Calcium-dependent phosphotriesterase"/>
    <property type="match status" value="1"/>
</dbReference>
<accession>A0A5C5YGU9</accession>
<feature type="domain" description="SMP-30/Gluconolactonase/LRE-like region" evidence="2">
    <location>
        <begin position="26"/>
        <end position="293"/>
    </location>
</feature>
<gene>
    <name evidence="3" type="ORF">CA85_12570</name>
</gene>